<sequence length="67" mass="7628">MKHTSISLLSISILRIMLSCIFLVAGSSHLFNVEKTVHRIDKAKFKGIAHLFGDTNFWSSHPEQVCW</sequence>
<evidence type="ECO:0000256" key="1">
    <source>
        <dbReference type="SAM" id="Phobius"/>
    </source>
</evidence>
<dbReference type="EMBL" id="JBHSJJ010000001">
    <property type="protein sequence ID" value="MFC4870071.1"/>
    <property type="molecule type" value="Genomic_DNA"/>
</dbReference>
<reference evidence="3" key="1">
    <citation type="journal article" date="2019" name="Int. J. Syst. Evol. Microbiol.">
        <title>The Global Catalogue of Microorganisms (GCM) 10K type strain sequencing project: providing services to taxonomists for standard genome sequencing and annotation.</title>
        <authorList>
            <consortium name="The Broad Institute Genomics Platform"/>
            <consortium name="The Broad Institute Genome Sequencing Center for Infectious Disease"/>
            <person name="Wu L."/>
            <person name="Ma J."/>
        </authorList>
    </citation>
    <scope>NUCLEOTIDE SEQUENCE [LARGE SCALE GENOMIC DNA]</scope>
    <source>
        <strain evidence="3">CGMCC 4.7466</strain>
    </source>
</reference>
<comment type="caution">
    <text evidence="2">The sequence shown here is derived from an EMBL/GenBank/DDBJ whole genome shotgun (WGS) entry which is preliminary data.</text>
</comment>
<keyword evidence="1" id="KW-1133">Transmembrane helix</keyword>
<feature type="transmembrane region" description="Helical" evidence="1">
    <location>
        <begin position="6"/>
        <end position="25"/>
    </location>
</feature>
<protein>
    <submittedName>
        <fullName evidence="2">Uncharacterized protein</fullName>
    </submittedName>
</protein>
<keyword evidence="1" id="KW-0472">Membrane</keyword>
<keyword evidence="1" id="KW-0812">Transmembrane</keyword>
<gene>
    <name evidence="2" type="ORF">ACFPFU_00115</name>
</gene>
<accession>A0ABV9SUR8</accession>
<dbReference type="Proteomes" id="UP001595818">
    <property type="component" value="Unassembled WGS sequence"/>
</dbReference>
<organism evidence="2 3">
    <name type="scientific">Negadavirga shengliensis</name>
    <dbReference type="NCBI Taxonomy" id="1389218"/>
    <lineage>
        <taxon>Bacteria</taxon>
        <taxon>Pseudomonadati</taxon>
        <taxon>Bacteroidota</taxon>
        <taxon>Cytophagia</taxon>
        <taxon>Cytophagales</taxon>
        <taxon>Cyclobacteriaceae</taxon>
        <taxon>Negadavirga</taxon>
    </lineage>
</organism>
<keyword evidence="3" id="KW-1185">Reference proteome</keyword>
<proteinExistence type="predicted"/>
<evidence type="ECO:0000313" key="2">
    <source>
        <dbReference type="EMBL" id="MFC4870071.1"/>
    </source>
</evidence>
<name>A0ABV9SUR8_9BACT</name>
<evidence type="ECO:0000313" key="3">
    <source>
        <dbReference type="Proteomes" id="UP001595818"/>
    </source>
</evidence>
<dbReference type="RefSeq" id="WP_377060293.1">
    <property type="nucleotide sequence ID" value="NZ_JBHSJJ010000001.1"/>
</dbReference>